<proteinExistence type="predicted"/>
<dbReference type="InterPro" id="IPR021233">
    <property type="entry name" value="DUF2783"/>
</dbReference>
<dbReference type="Pfam" id="PF10932">
    <property type="entry name" value="DUF2783"/>
    <property type="match status" value="1"/>
</dbReference>
<keyword evidence="2" id="KW-1185">Reference proteome</keyword>
<sequence>MITQLNLRQNLDDFEALYDMLSDSQEGLDTRQSEMFNAQLLLLLCNHIGDMKVLGEACALARVKIEIAQMPN</sequence>
<dbReference type="Proteomes" id="UP000297729">
    <property type="component" value="Unassembled WGS sequence"/>
</dbReference>
<gene>
    <name evidence="1" type="ORF">E4L98_04175</name>
</gene>
<dbReference type="EMBL" id="SPVG01000037">
    <property type="protein sequence ID" value="TFW29290.1"/>
    <property type="molecule type" value="Genomic_DNA"/>
</dbReference>
<dbReference type="RefSeq" id="WP_135200310.1">
    <property type="nucleotide sequence ID" value="NZ_SPVG01000037.1"/>
</dbReference>
<evidence type="ECO:0000313" key="2">
    <source>
        <dbReference type="Proteomes" id="UP000297729"/>
    </source>
</evidence>
<dbReference type="OrthoDB" id="6460891at2"/>
<dbReference type="AlphaFoldDB" id="A0A4Y9SRH2"/>
<accession>A0A4Y9SRH2</accession>
<name>A0A4Y9SRH2_9BURK</name>
<protein>
    <submittedName>
        <fullName evidence="1">DUF2783 domain-containing protein</fullName>
    </submittedName>
</protein>
<reference evidence="1 2" key="1">
    <citation type="submission" date="2019-03" db="EMBL/GenBank/DDBJ databases">
        <title>Draft Genome Sequence of Duganella callidus sp. nov., a Novel Duganella Species Isolated from Cultivated Soil.</title>
        <authorList>
            <person name="Raths R."/>
            <person name="Peta V."/>
            <person name="Bucking H."/>
        </authorList>
    </citation>
    <scope>NUCLEOTIDE SEQUENCE [LARGE SCALE GENOMIC DNA]</scope>
    <source>
        <strain evidence="1 2">DN04</strain>
    </source>
</reference>
<organism evidence="1 2">
    <name type="scientific">Duganella callida</name>
    <dbReference type="NCBI Taxonomy" id="2561932"/>
    <lineage>
        <taxon>Bacteria</taxon>
        <taxon>Pseudomonadati</taxon>
        <taxon>Pseudomonadota</taxon>
        <taxon>Betaproteobacteria</taxon>
        <taxon>Burkholderiales</taxon>
        <taxon>Oxalobacteraceae</taxon>
        <taxon>Telluria group</taxon>
        <taxon>Duganella</taxon>
    </lineage>
</organism>
<evidence type="ECO:0000313" key="1">
    <source>
        <dbReference type="EMBL" id="TFW29290.1"/>
    </source>
</evidence>
<comment type="caution">
    <text evidence="1">The sequence shown here is derived from an EMBL/GenBank/DDBJ whole genome shotgun (WGS) entry which is preliminary data.</text>
</comment>